<dbReference type="EMBL" id="JANYMP010000035">
    <property type="protein sequence ID" value="MCS7483674.1"/>
    <property type="molecule type" value="Genomic_DNA"/>
</dbReference>
<organism evidence="2 3">
    <name type="scientific">Umezawaea endophytica</name>
    <dbReference type="NCBI Taxonomy" id="1654476"/>
    <lineage>
        <taxon>Bacteria</taxon>
        <taxon>Bacillati</taxon>
        <taxon>Actinomycetota</taxon>
        <taxon>Actinomycetes</taxon>
        <taxon>Pseudonocardiales</taxon>
        <taxon>Pseudonocardiaceae</taxon>
        <taxon>Umezawaea</taxon>
    </lineage>
</organism>
<evidence type="ECO:0000313" key="3">
    <source>
        <dbReference type="Proteomes" id="UP001141259"/>
    </source>
</evidence>
<dbReference type="AlphaFoldDB" id="A0A9X3A5D2"/>
<reference evidence="2" key="1">
    <citation type="submission" date="2022-08" db="EMBL/GenBank/DDBJ databases">
        <authorList>
            <person name="Tistechok S."/>
            <person name="Samborskyy M."/>
            <person name="Roman I."/>
        </authorList>
    </citation>
    <scope>NUCLEOTIDE SEQUENCE</scope>
    <source>
        <strain evidence="2">DSM 103496</strain>
    </source>
</reference>
<name>A0A9X3A5D2_9PSEU</name>
<accession>A0A9X3A5D2</accession>
<evidence type="ECO:0000313" key="2">
    <source>
        <dbReference type="EMBL" id="MCS7483674.1"/>
    </source>
</evidence>
<dbReference type="Proteomes" id="UP001141259">
    <property type="component" value="Unassembled WGS sequence"/>
</dbReference>
<gene>
    <name evidence="2" type="ORF">NZH93_43120</name>
</gene>
<sequence>MSDRTELEALIRTQIEEPAGHRILAMVSSGIMDRSDADLFSTSAERYKAAVLAEYDTFDPRVRDELRKSLLADYQHEIDRLIGEISARSAVFSSKTTPLGESEQAEPALSPTTEFPSRSGQNTSVVSSLLGALRRYFPPKNPRPPQ</sequence>
<comment type="caution">
    <text evidence="2">The sequence shown here is derived from an EMBL/GenBank/DDBJ whole genome shotgun (WGS) entry which is preliminary data.</text>
</comment>
<keyword evidence="3" id="KW-1185">Reference proteome</keyword>
<proteinExistence type="predicted"/>
<feature type="compositionally biased region" description="Polar residues" evidence="1">
    <location>
        <begin position="110"/>
        <end position="123"/>
    </location>
</feature>
<protein>
    <submittedName>
        <fullName evidence="2">Uncharacterized protein</fullName>
    </submittedName>
</protein>
<feature type="region of interest" description="Disordered" evidence="1">
    <location>
        <begin position="93"/>
        <end position="123"/>
    </location>
</feature>
<dbReference type="RefSeq" id="WP_259629123.1">
    <property type="nucleotide sequence ID" value="NZ_JANYMP010000035.1"/>
</dbReference>
<evidence type="ECO:0000256" key="1">
    <source>
        <dbReference type="SAM" id="MobiDB-lite"/>
    </source>
</evidence>